<reference evidence="2" key="1">
    <citation type="submission" date="2021-05" db="EMBL/GenBank/DDBJ databases">
        <authorList>
            <person name="Alioto T."/>
            <person name="Alioto T."/>
            <person name="Gomez Garrido J."/>
        </authorList>
    </citation>
    <scope>NUCLEOTIDE SEQUENCE</scope>
</reference>
<dbReference type="EMBL" id="HBUE01005442">
    <property type="protein sequence ID" value="CAG6445764.1"/>
    <property type="molecule type" value="Transcribed_RNA"/>
</dbReference>
<organism evidence="2">
    <name type="scientific">Culex pipiens</name>
    <name type="common">House mosquito</name>
    <dbReference type="NCBI Taxonomy" id="7175"/>
    <lineage>
        <taxon>Eukaryota</taxon>
        <taxon>Metazoa</taxon>
        <taxon>Ecdysozoa</taxon>
        <taxon>Arthropoda</taxon>
        <taxon>Hexapoda</taxon>
        <taxon>Insecta</taxon>
        <taxon>Pterygota</taxon>
        <taxon>Neoptera</taxon>
        <taxon>Endopterygota</taxon>
        <taxon>Diptera</taxon>
        <taxon>Nematocera</taxon>
        <taxon>Culicoidea</taxon>
        <taxon>Culicidae</taxon>
        <taxon>Culicinae</taxon>
        <taxon>Culicini</taxon>
        <taxon>Culex</taxon>
        <taxon>Culex</taxon>
    </lineage>
</organism>
<sequence length="109" mass="11439">MSTICPGAFSRRRVWSWRHPRTVPPGVGTASTGASVVPTTGTTRCTTRCRTTTCLRRRASPARPGGAAPAARRSPTDGTTSTRTPRSGPSARTVRRPTAGSTRSGRTCG</sequence>
<dbReference type="EMBL" id="HBUE01005443">
    <property type="protein sequence ID" value="CAG6445767.1"/>
    <property type="molecule type" value="Transcribed_RNA"/>
</dbReference>
<evidence type="ECO:0000313" key="2">
    <source>
        <dbReference type="EMBL" id="CAG6445764.1"/>
    </source>
</evidence>
<accession>A0A8D7ZWC2</accession>
<feature type="compositionally biased region" description="Low complexity" evidence="1">
    <location>
        <begin position="61"/>
        <end position="92"/>
    </location>
</feature>
<protein>
    <submittedName>
        <fullName evidence="2">(northern house mosquito) hypothetical protein</fullName>
    </submittedName>
</protein>
<feature type="region of interest" description="Disordered" evidence="1">
    <location>
        <begin position="56"/>
        <end position="109"/>
    </location>
</feature>
<dbReference type="AlphaFoldDB" id="A0A8D7ZWC2"/>
<evidence type="ECO:0000256" key="1">
    <source>
        <dbReference type="SAM" id="MobiDB-lite"/>
    </source>
</evidence>
<dbReference type="EMBL" id="HBUE01005441">
    <property type="protein sequence ID" value="CAG6445761.1"/>
    <property type="molecule type" value="Transcribed_RNA"/>
</dbReference>
<name>A0A8D7ZWC2_CULPI</name>
<feature type="compositionally biased region" description="Polar residues" evidence="1">
    <location>
        <begin position="99"/>
        <end position="109"/>
    </location>
</feature>
<proteinExistence type="predicted"/>